<keyword evidence="2" id="KW-1185">Reference proteome</keyword>
<dbReference type="Proteomes" id="UP001059596">
    <property type="component" value="Unassembled WGS sequence"/>
</dbReference>
<gene>
    <name evidence="1" type="ORF">M5D96_009266</name>
</gene>
<name>A0A9P9YIV4_9MUSC</name>
<comment type="caution">
    <text evidence="1">The sequence shown here is derived from an EMBL/GenBank/DDBJ whole genome shotgun (WGS) entry which is preliminary data.</text>
</comment>
<evidence type="ECO:0000313" key="2">
    <source>
        <dbReference type="Proteomes" id="UP001059596"/>
    </source>
</evidence>
<evidence type="ECO:0000313" key="1">
    <source>
        <dbReference type="EMBL" id="KAI8037766.1"/>
    </source>
</evidence>
<reference evidence="1" key="1">
    <citation type="journal article" date="2023" name="Genome Biol. Evol.">
        <title>Long-read-based Genome Assembly of Drosophila gunungcola Reveals Fewer Chemosensory Genes in Flower-breeding Species.</title>
        <authorList>
            <person name="Negi A."/>
            <person name="Liao B.Y."/>
            <person name="Yeh S.D."/>
        </authorList>
    </citation>
    <scope>NUCLEOTIDE SEQUENCE</scope>
    <source>
        <strain evidence="1">Sukarami</strain>
    </source>
</reference>
<proteinExistence type="predicted"/>
<dbReference type="PANTHER" id="PTHR11324">
    <property type="entry name" value="IL16-RELATED"/>
    <property type="match status" value="1"/>
</dbReference>
<dbReference type="PANTHER" id="PTHR11324:SF16">
    <property type="entry name" value="PDZ DOMAIN-CONTAINING PROTEIN 2"/>
    <property type="match status" value="1"/>
</dbReference>
<dbReference type="AlphaFoldDB" id="A0A9P9YIV4"/>
<dbReference type="EMBL" id="JAMKOV010000010">
    <property type="protein sequence ID" value="KAI8037766.1"/>
    <property type="molecule type" value="Genomic_DNA"/>
</dbReference>
<evidence type="ECO:0008006" key="3">
    <source>
        <dbReference type="Google" id="ProtNLM"/>
    </source>
</evidence>
<protein>
    <recommendedName>
        <fullName evidence="3">PDZ domain-containing protein</fullName>
    </recommendedName>
</protein>
<accession>A0A9P9YIV4</accession>
<sequence length="144" mass="15768">MASTAKANGTTAKTATMEDDYITVVEVDDPTSSAEDRLKKLVKRQSSVAEDSSFITVLTINEMELLQQRRQEEEAGSAPIPMKEEQIEDVTVFRLPGERLGFGLKFQGGTRSTELVQKLYIQSCAADSPASKVATSWGNPPRGR</sequence>
<organism evidence="1 2">
    <name type="scientific">Drosophila gunungcola</name>
    <name type="common">fruit fly</name>
    <dbReference type="NCBI Taxonomy" id="103775"/>
    <lineage>
        <taxon>Eukaryota</taxon>
        <taxon>Metazoa</taxon>
        <taxon>Ecdysozoa</taxon>
        <taxon>Arthropoda</taxon>
        <taxon>Hexapoda</taxon>
        <taxon>Insecta</taxon>
        <taxon>Pterygota</taxon>
        <taxon>Neoptera</taxon>
        <taxon>Endopterygota</taxon>
        <taxon>Diptera</taxon>
        <taxon>Brachycera</taxon>
        <taxon>Muscomorpha</taxon>
        <taxon>Ephydroidea</taxon>
        <taxon>Drosophilidae</taxon>
        <taxon>Drosophila</taxon>
        <taxon>Sophophora</taxon>
    </lineage>
</organism>